<accession>A0ABS1S522</accession>
<feature type="domain" description="Nudix hydrolase" evidence="13">
    <location>
        <begin position="178"/>
        <end position="323"/>
    </location>
</feature>
<organism evidence="14 15">
    <name type="scientific">Paracoccus aerius</name>
    <dbReference type="NCBI Taxonomy" id="1915382"/>
    <lineage>
        <taxon>Bacteria</taxon>
        <taxon>Pseudomonadati</taxon>
        <taxon>Pseudomonadota</taxon>
        <taxon>Alphaproteobacteria</taxon>
        <taxon>Rhodobacterales</taxon>
        <taxon>Paracoccaceae</taxon>
        <taxon>Paracoccus</taxon>
    </lineage>
</organism>
<evidence type="ECO:0000256" key="1">
    <source>
        <dbReference type="ARBA" id="ARBA00001946"/>
    </source>
</evidence>
<dbReference type="PANTHER" id="PTHR11839:SF5">
    <property type="entry name" value="ADP-RIBOSE PYROPHOSPHATASE"/>
    <property type="match status" value="1"/>
</dbReference>
<evidence type="ECO:0000256" key="5">
    <source>
        <dbReference type="ARBA" id="ARBA00022723"/>
    </source>
</evidence>
<dbReference type="CDD" id="cd24155">
    <property type="entry name" value="NUDIX_ADPRase"/>
    <property type="match status" value="1"/>
</dbReference>
<comment type="function">
    <text evidence="8">Acts on ADP-mannose and ADP-glucose as well as ADP-ribose. Prevents glycogen biosynthesis. The reaction catalyzed by this enzyme is a limiting step of the gluconeogenic process.</text>
</comment>
<dbReference type="SUPFAM" id="SSF55811">
    <property type="entry name" value="Nudix"/>
    <property type="match status" value="1"/>
</dbReference>
<evidence type="ECO:0000259" key="13">
    <source>
        <dbReference type="PROSITE" id="PS51462"/>
    </source>
</evidence>
<reference evidence="14 15" key="1">
    <citation type="submission" date="2021-01" db="EMBL/GenBank/DDBJ databases">
        <title>011410 draft genome.</title>
        <authorList>
            <person name="Lang L."/>
        </authorList>
    </citation>
    <scope>NUCLEOTIDE SEQUENCE [LARGE SCALE GENOMIC DNA]</scope>
    <source>
        <strain evidence="14 15">KCTC 42845</strain>
    </source>
</reference>
<keyword evidence="15" id="KW-1185">Reference proteome</keyword>
<keyword evidence="5" id="KW-0479">Metal-binding</keyword>
<evidence type="ECO:0000256" key="4">
    <source>
        <dbReference type="ARBA" id="ARBA00013297"/>
    </source>
</evidence>
<comment type="similarity">
    <text evidence="2">Belongs to the Nudix hydrolase family. NudF subfamily.</text>
</comment>
<sequence length="336" mass="36124">MLQVLGLDGRSEVLPGRLAGGARAGIDKDGWPRLEGGGGTVRAVRVTPNPALDRYSAVMDLKPRNGILGLGDGKTEGEAQPALAAGIARHILTAPPDRPAGDIAKRLTMIGVIAASELRGSESPYSGSPLVDRRAPEDVQILEQHEAYGGFFSVQVCKLRHRTHAGGMTPDLPREALVSGDAVVVLPWDPVRDRVLLIEQFRMAPVFRRDPQPWLLEAVAGRVDAGETVEQAALREAREEANLPLTRLFPAIHHYPSPGVLGEYLYLYVGIADLPDGIEGVHGLETEAEDIRGHVIGRSDLARMAMSGQVANGPLAMLSLWLELRKDTIRAALGQV</sequence>
<comment type="catalytic activity">
    <reaction evidence="12">
        <text>ADP-D-ribose + H2O = D-ribose 5-phosphate + AMP + 2 H(+)</text>
        <dbReference type="Rhea" id="RHEA:10412"/>
        <dbReference type="ChEBI" id="CHEBI:15377"/>
        <dbReference type="ChEBI" id="CHEBI:15378"/>
        <dbReference type="ChEBI" id="CHEBI:57967"/>
        <dbReference type="ChEBI" id="CHEBI:78346"/>
        <dbReference type="ChEBI" id="CHEBI:456215"/>
        <dbReference type="EC" id="3.6.1.13"/>
    </reaction>
</comment>
<keyword evidence="7" id="KW-0460">Magnesium</keyword>
<dbReference type="Proteomes" id="UP000644749">
    <property type="component" value="Unassembled WGS sequence"/>
</dbReference>
<comment type="cofactor">
    <cofactor evidence="1">
        <name>Mg(2+)</name>
        <dbReference type="ChEBI" id="CHEBI:18420"/>
    </cofactor>
</comment>
<dbReference type="PROSITE" id="PS00893">
    <property type="entry name" value="NUDIX_BOX"/>
    <property type="match status" value="1"/>
</dbReference>
<protein>
    <recommendedName>
        <fullName evidence="4">ADP-ribose pyrophosphatase</fullName>
        <ecNumber evidence="3">3.6.1.13</ecNumber>
    </recommendedName>
    <alternativeName>
        <fullName evidence="9">ADP-ribose diphosphatase</fullName>
    </alternativeName>
    <alternativeName>
        <fullName evidence="11">ADP-ribose phosphohydrolase</fullName>
    </alternativeName>
    <alternativeName>
        <fullName evidence="10">Adenosine diphosphoribose pyrophosphatase</fullName>
    </alternativeName>
</protein>
<dbReference type="InterPro" id="IPR020084">
    <property type="entry name" value="NUDIX_hydrolase_CS"/>
</dbReference>
<evidence type="ECO:0000256" key="9">
    <source>
        <dbReference type="ARBA" id="ARBA00030162"/>
    </source>
</evidence>
<evidence type="ECO:0000256" key="7">
    <source>
        <dbReference type="ARBA" id="ARBA00022842"/>
    </source>
</evidence>
<evidence type="ECO:0000256" key="2">
    <source>
        <dbReference type="ARBA" id="ARBA00007482"/>
    </source>
</evidence>
<dbReference type="InterPro" id="IPR000086">
    <property type="entry name" value="NUDIX_hydrolase_dom"/>
</dbReference>
<evidence type="ECO:0000313" key="15">
    <source>
        <dbReference type="Proteomes" id="UP000644749"/>
    </source>
</evidence>
<dbReference type="Pfam" id="PF00293">
    <property type="entry name" value="NUDIX"/>
    <property type="match status" value="1"/>
</dbReference>
<dbReference type="PROSITE" id="PS51462">
    <property type="entry name" value="NUDIX"/>
    <property type="match status" value="1"/>
</dbReference>
<evidence type="ECO:0000256" key="3">
    <source>
        <dbReference type="ARBA" id="ARBA00012453"/>
    </source>
</evidence>
<proteinExistence type="inferred from homology"/>
<dbReference type="Gene3D" id="3.90.79.10">
    <property type="entry name" value="Nucleoside Triphosphate Pyrophosphohydrolase"/>
    <property type="match status" value="1"/>
</dbReference>
<dbReference type="PANTHER" id="PTHR11839">
    <property type="entry name" value="UDP/ADP-SUGAR PYROPHOSPHATASE"/>
    <property type="match status" value="1"/>
</dbReference>
<dbReference type="InterPro" id="IPR004385">
    <property type="entry name" value="NDP_pyrophosphatase"/>
</dbReference>
<evidence type="ECO:0000256" key="6">
    <source>
        <dbReference type="ARBA" id="ARBA00022801"/>
    </source>
</evidence>
<evidence type="ECO:0000256" key="10">
    <source>
        <dbReference type="ARBA" id="ARBA00030308"/>
    </source>
</evidence>
<evidence type="ECO:0000313" key="14">
    <source>
        <dbReference type="EMBL" id="MBL3673649.1"/>
    </source>
</evidence>
<dbReference type="EC" id="3.6.1.13" evidence="3"/>
<dbReference type="EMBL" id="JAESHT010000006">
    <property type="protein sequence ID" value="MBL3673649.1"/>
    <property type="molecule type" value="Genomic_DNA"/>
</dbReference>
<dbReference type="NCBIfam" id="TIGR00052">
    <property type="entry name" value="nudix-type nucleoside diphosphatase, YffH/AdpP family"/>
    <property type="match status" value="1"/>
</dbReference>
<dbReference type="InterPro" id="IPR015797">
    <property type="entry name" value="NUDIX_hydrolase-like_dom_sf"/>
</dbReference>
<name>A0ABS1S522_9RHOB</name>
<gene>
    <name evidence="14" type="ORF">JL111_09135</name>
</gene>
<evidence type="ECO:0000256" key="8">
    <source>
        <dbReference type="ARBA" id="ARBA00025164"/>
    </source>
</evidence>
<keyword evidence="6" id="KW-0378">Hydrolase</keyword>
<evidence type="ECO:0000256" key="11">
    <source>
        <dbReference type="ARBA" id="ARBA00033056"/>
    </source>
</evidence>
<evidence type="ECO:0000256" key="12">
    <source>
        <dbReference type="ARBA" id="ARBA00049546"/>
    </source>
</evidence>
<comment type="caution">
    <text evidence="14">The sequence shown here is derived from an EMBL/GenBank/DDBJ whole genome shotgun (WGS) entry which is preliminary data.</text>
</comment>